<dbReference type="Proteomes" id="UP000479756">
    <property type="component" value="Unassembled WGS sequence"/>
</dbReference>
<keyword evidence="2" id="KW-1185">Reference proteome</keyword>
<organism evidence="1 2">
    <name type="scientific">Galbitalea soli</name>
    <dbReference type="NCBI Taxonomy" id="1268042"/>
    <lineage>
        <taxon>Bacteria</taxon>
        <taxon>Bacillati</taxon>
        <taxon>Actinomycetota</taxon>
        <taxon>Actinomycetes</taxon>
        <taxon>Micrococcales</taxon>
        <taxon>Microbacteriaceae</taxon>
        <taxon>Galbitalea</taxon>
    </lineage>
</organism>
<accession>A0A7C9PN83</accession>
<name>A0A7C9PN83_9MICO</name>
<dbReference type="EMBL" id="JAAGWZ010000002">
    <property type="protein sequence ID" value="NEM91470.1"/>
    <property type="molecule type" value="Genomic_DNA"/>
</dbReference>
<gene>
    <name evidence="1" type="primary">pglZ</name>
    <name evidence="1" type="ORF">G3T37_08875</name>
</gene>
<evidence type="ECO:0000313" key="1">
    <source>
        <dbReference type="EMBL" id="NEM91470.1"/>
    </source>
</evidence>
<dbReference type="InterPro" id="IPR017850">
    <property type="entry name" value="Alkaline_phosphatase_core_sf"/>
</dbReference>
<comment type="caution">
    <text evidence="1">The sequence shown here is derived from an EMBL/GenBank/DDBJ whole genome shotgun (WGS) entry which is preliminary data.</text>
</comment>
<protein>
    <submittedName>
        <fullName evidence="1">BREX-1 system phosphatase PglZ type A</fullName>
    </submittedName>
</protein>
<proteinExistence type="predicted"/>
<dbReference type="RefSeq" id="WP_163473201.1">
    <property type="nucleotide sequence ID" value="NZ_JAAGWZ010000002.1"/>
</dbReference>
<evidence type="ECO:0000313" key="2">
    <source>
        <dbReference type="Proteomes" id="UP000479756"/>
    </source>
</evidence>
<reference evidence="1 2" key="1">
    <citation type="journal article" date="2014" name="Int. J. Syst. Evol. Microbiol.">
        <title>Description of Galbitalea soli gen. nov., sp. nov., and Frondihabitans sucicola sp. nov.</title>
        <authorList>
            <person name="Kim S.J."/>
            <person name="Lim J.M."/>
            <person name="Ahn J.H."/>
            <person name="Weon H.Y."/>
            <person name="Hamada M."/>
            <person name="Suzuki K."/>
            <person name="Ahn T.Y."/>
            <person name="Kwon S.W."/>
        </authorList>
    </citation>
    <scope>NUCLEOTIDE SEQUENCE [LARGE SCALE GENOMIC DNA]</scope>
    <source>
        <strain evidence="1 2">NBRC 108727</strain>
    </source>
</reference>
<dbReference type="InterPro" id="IPR014060">
    <property type="entry name" value="PglZ"/>
</dbReference>
<dbReference type="Pfam" id="PF08665">
    <property type="entry name" value="PglZ"/>
    <property type="match status" value="1"/>
</dbReference>
<dbReference type="AlphaFoldDB" id="A0A7C9PN83"/>
<dbReference type="Gene3D" id="3.40.720.10">
    <property type="entry name" value="Alkaline Phosphatase, subunit A"/>
    <property type="match status" value="1"/>
</dbReference>
<sequence>MSEIAGVREHLVRRLAGQRVVFWHDPEGEYAEDLEQLDLPGFSLIRLSNDEYGVKNRLLHEEPAGKFLVYRGGASPTGVANWLLDLELAYGVFTADRTSLIQNDLGLTADGIDEVLRSHEKFFRAAKRAQALKALLEPDDSPDRLRAKMTAVLLGQQDHSLLELTRTLLIENAAGGTAKFKSVADQQLEGFYWGGVARIYGYTSSAPSIDDFVLWMFQQAIGGFRSDRLGGLRNIQLDFNSLRFDLRSQSALATLAKRIASSISYASTIENADFRDVVANDLFEEVDQKIISDLAREVAARTATAREVADVIRKRKNSIWAEGYRKLYAAIESGSELLSELSTLTLTITSFDDGLDRYRRQWYRIDQLYRQFVYAARTSEHPKPLEELRGEVEKFYANKFLFELGNAWQPHVDAADKWRSTVLRPQTAFYPEHVAPITKGGRNKAVVIISDALRYEVADELGTRIRQEDRFDADLDAVLGVLPSYTQLGMAALLPHSTIGHSKDGDPVLVDGQRTDGSANRTKVLSAVDGRAIQAEDVLSLSRDELRDLYSQHQVLYVYHNRIDATGDKAGTERQVFEAAEETLRELVDLVKRLTNANATNILITADHGFLFQDTALADAFYLSTLPQGHEIVTTNRRYVLGRGMKKDNAFRTFEPAQVGLDSDLEVQIPKSIHRLRLPGAGSRFVHGGASLQEIVVPVLTINKKRRSDTRLVHIDVLPESDRITTGQLVVKLFQSEPVSEKVQPRTVRAGLYVGETLISNQPELTFDQESSDKRDRYQNANMLLSQDANDFNNRAVEFRLEERIPNTNQWRTYQKALYTLRRSFASDFDF</sequence>
<dbReference type="NCBIfam" id="TIGR02687">
    <property type="entry name" value="BREX-1 system phosphatase PglZ type A"/>
    <property type="match status" value="1"/>
</dbReference>
<dbReference type="SUPFAM" id="SSF53649">
    <property type="entry name" value="Alkaline phosphatase-like"/>
    <property type="match status" value="1"/>
</dbReference>